<feature type="transmembrane region" description="Helical" evidence="6">
    <location>
        <begin position="55"/>
        <end position="77"/>
    </location>
</feature>
<keyword evidence="5 6" id="KW-0472">Membrane</keyword>
<evidence type="ECO:0000256" key="3">
    <source>
        <dbReference type="ARBA" id="ARBA00022692"/>
    </source>
</evidence>
<dbReference type="GO" id="GO:0000271">
    <property type="term" value="P:polysaccharide biosynthetic process"/>
    <property type="evidence" value="ECO:0007669"/>
    <property type="project" value="InterPro"/>
</dbReference>
<evidence type="ECO:0000259" key="7">
    <source>
        <dbReference type="Pfam" id="PF04138"/>
    </source>
</evidence>
<dbReference type="Pfam" id="PF04138">
    <property type="entry name" value="GtrA_DPMS_TM"/>
    <property type="match status" value="1"/>
</dbReference>
<feature type="transmembrane region" description="Helical" evidence="6">
    <location>
        <begin position="83"/>
        <end position="103"/>
    </location>
</feature>
<feature type="transmembrane region" description="Helical" evidence="6">
    <location>
        <begin position="124"/>
        <end position="145"/>
    </location>
</feature>
<dbReference type="EMBL" id="JAAYUN010000124">
    <property type="protein sequence ID" value="NLJ22920.1"/>
    <property type="molecule type" value="Genomic_DNA"/>
</dbReference>
<organism evidence="8 9">
    <name type="scientific">Methanothrix soehngenii</name>
    <name type="common">Methanosaeta concilii</name>
    <dbReference type="NCBI Taxonomy" id="2223"/>
    <lineage>
        <taxon>Archaea</taxon>
        <taxon>Methanobacteriati</taxon>
        <taxon>Methanobacteriota</taxon>
        <taxon>Stenosarchaea group</taxon>
        <taxon>Methanomicrobia</taxon>
        <taxon>Methanotrichales</taxon>
        <taxon>Methanotrichaceae</taxon>
        <taxon>Methanothrix</taxon>
    </lineage>
</organism>
<sequence>MVMHIALHNLLAQCSESIQGISLQSKPVDHSWNQALRILPSSILDNLIARGRWRFVFKFAFVGATGAVINLTLLWLLTAYVHIYYIISALIAIEISIIWNFFLNTRATFNYNFPEGTAIVRAMARYHAVSFGGILINLSALLAFTEVAGIHYVASEFLAILIAFTFNYLGSINYVWREAG</sequence>
<evidence type="ECO:0000256" key="6">
    <source>
        <dbReference type="SAM" id="Phobius"/>
    </source>
</evidence>
<comment type="subcellular location">
    <subcellularLocation>
        <location evidence="1">Membrane</location>
        <topology evidence="1">Multi-pass membrane protein</topology>
    </subcellularLocation>
</comment>
<reference evidence="8 9" key="1">
    <citation type="journal article" date="2020" name="Biotechnol. Biofuels">
        <title>New insights from the biogas microbiome by comprehensive genome-resolved metagenomics of nearly 1600 species originating from multiple anaerobic digesters.</title>
        <authorList>
            <person name="Campanaro S."/>
            <person name="Treu L."/>
            <person name="Rodriguez-R L.M."/>
            <person name="Kovalovszki A."/>
            <person name="Ziels R.M."/>
            <person name="Maus I."/>
            <person name="Zhu X."/>
            <person name="Kougias P.G."/>
            <person name="Basile A."/>
            <person name="Luo G."/>
            <person name="Schluter A."/>
            <person name="Konstantinidis K.T."/>
            <person name="Angelidaki I."/>
        </authorList>
    </citation>
    <scope>NUCLEOTIDE SEQUENCE [LARGE SCALE GENOMIC DNA]</scope>
    <source>
        <strain evidence="8">AS27yjCOA_157</strain>
    </source>
</reference>
<dbReference type="Proteomes" id="UP000544742">
    <property type="component" value="Unassembled WGS sequence"/>
</dbReference>
<comment type="similarity">
    <text evidence="2">Belongs to the GtrA family.</text>
</comment>
<evidence type="ECO:0000256" key="2">
    <source>
        <dbReference type="ARBA" id="ARBA00009399"/>
    </source>
</evidence>
<feature type="transmembrane region" description="Helical" evidence="6">
    <location>
        <begin position="157"/>
        <end position="176"/>
    </location>
</feature>
<evidence type="ECO:0000313" key="9">
    <source>
        <dbReference type="Proteomes" id="UP000544742"/>
    </source>
</evidence>
<gene>
    <name evidence="8" type="ORF">GX426_07405</name>
</gene>
<evidence type="ECO:0000256" key="5">
    <source>
        <dbReference type="ARBA" id="ARBA00023136"/>
    </source>
</evidence>
<comment type="caution">
    <text evidence="8">The sequence shown here is derived from an EMBL/GenBank/DDBJ whole genome shotgun (WGS) entry which is preliminary data.</text>
</comment>
<evidence type="ECO:0000313" key="8">
    <source>
        <dbReference type="EMBL" id="NLJ22920.1"/>
    </source>
</evidence>
<accession>A0A7K4AIV6</accession>
<keyword evidence="4 6" id="KW-1133">Transmembrane helix</keyword>
<dbReference type="PANTHER" id="PTHR38459">
    <property type="entry name" value="PROPHAGE BACTOPRENOL-LINKED GLUCOSE TRANSLOCASE HOMOLOG"/>
    <property type="match status" value="1"/>
</dbReference>
<dbReference type="PANTHER" id="PTHR38459:SF1">
    <property type="entry name" value="PROPHAGE BACTOPRENOL-LINKED GLUCOSE TRANSLOCASE HOMOLOG"/>
    <property type="match status" value="1"/>
</dbReference>
<dbReference type="InterPro" id="IPR051401">
    <property type="entry name" value="GtrA_CellWall_Glycosyl"/>
</dbReference>
<proteinExistence type="inferred from homology"/>
<name>A0A7K4AIV6_METSH</name>
<protein>
    <submittedName>
        <fullName evidence="8">GtrA family protein</fullName>
    </submittedName>
</protein>
<dbReference type="GO" id="GO:0005886">
    <property type="term" value="C:plasma membrane"/>
    <property type="evidence" value="ECO:0007669"/>
    <property type="project" value="TreeGrafter"/>
</dbReference>
<feature type="domain" description="GtrA/DPMS transmembrane" evidence="7">
    <location>
        <begin position="58"/>
        <end position="176"/>
    </location>
</feature>
<dbReference type="RefSeq" id="WP_276620237.1">
    <property type="nucleotide sequence ID" value="NZ_DAOSQJ010000062.1"/>
</dbReference>
<dbReference type="InterPro" id="IPR007267">
    <property type="entry name" value="GtrA_DPMS_TM"/>
</dbReference>
<keyword evidence="3 6" id="KW-0812">Transmembrane</keyword>
<evidence type="ECO:0000256" key="4">
    <source>
        <dbReference type="ARBA" id="ARBA00022989"/>
    </source>
</evidence>
<dbReference type="AlphaFoldDB" id="A0A7K4AIV6"/>
<evidence type="ECO:0000256" key="1">
    <source>
        <dbReference type="ARBA" id="ARBA00004141"/>
    </source>
</evidence>